<dbReference type="Gramene" id="OGLUM08G07640.1">
    <property type="protein sequence ID" value="OGLUM08G07640.1"/>
    <property type="gene ID" value="OGLUM08G07640"/>
</dbReference>
<dbReference type="EnsemblPlants" id="OGLUM08G07640.1">
    <property type="protein sequence ID" value="OGLUM08G07640.1"/>
    <property type="gene ID" value="OGLUM08G07640"/>
</dbReference>
<name>A0A0E0ASL0_9ORYZ</name>
<reference evidence="1" key="1">
    <citation type="submission" date="2015-04" db="UniProtKB">
        <authorList>
            <consortium name="EnsemblPlants"/>
        </authorList>
    </citation>
    <scope>IDENTIFICATION</scope>
</reference>
<keyword evidence="2" id="KW-1185">Reference proteome</keyword>
<organism evidence="1">
    <name type="scientific">Oryza glumipatula</name>
    <dbReference type="NCBI Taxonomy" id="40148"/>
    <lineage>
        <taxon>Eukaryota</taxon>
        <taxon>Viridiplantae</taxon>
        <taxon>Streptophyta</taxon>
        <taxon>Embryophyta</taxon>
        <taxon>Tracheophyta</taxon>
        <taxon>Spermatophyta</taxon>
        <taxon>Magnoliopsida</taxon>
        <taxon>Liliopsida</taxon>
        <taxon>Poales</taxon>
        <taxon>Poaceae</taxon>
        <taxon>BOP clade</taxon>
        <taxon>Oryzoideae</taxon>
        <taxon>Oryzeae</taxon>
        <taxon>Oryzinae</taxon>
        <taxon>Oryza</taxon>
    </lineage>
</organism>
<evidence type="ECO:0000313" key="2">
    <source>
        <dbReference type="Proteomes" id="UP000026961"/>
    </source>
</evidence>
<sequence length="97" mass="11189">MHLNIPLQFATKKKIKRIWNISSTWDWLPITHQVHHRKAMHQALLLGTLLFSLSPNSPMCTFSLEPALQAITEHFKNCILCSDVARFQNLLKEIAVL</sequence>
<dbReference type="AlphaFoldDB" id="A0A0E0ASL0"/>
<dbReference type="Proteomes" id="UP000026961">
    <property type="component" value="Chromosome 8"/>
</dbReference>
<evidence type="ECO:0000313" key="1">
    <source>
        <dbReference type="EnsemblPlants" id="OGLUM08G07640.1"/>
    </source>
</evidence>
<protein>
    <submittedName>
        <fullName evidence="1">Uncharacterized protein</fullName>
    </submittedName>
</protein>
<accession>A0A0E0ASL0</accession>
<dbReference type="HOGENOM" id="CLU_2350202_0_0_1"/>
<proteinExistence type="predicted"/>
<reference evidence="1" key="2">
    <citation type="submission" date="2018-05" db="EMBL/GenBank/DDBJ databases">
        <title>OgluRS3 (Oryza glumaepatula Reference Sequence Version 3).</title>
        <authorList>
            <person name="Zhang J."/>
            <person name="Kudrna D."/>
            <person name="Lee S."/>
            <person name="Talag J."/>
            <person name="Welchert J."/>
            <person name="Wing R.A."/>
        </authorList>
    </citation>
    <scope>NUCLEOTIDE SEQUENCE [LARGE SCALE GENOMIC DNA]</scope>
</reference>